<feature type="transmembrane region" description="Helical" evidence="8">
    <location>
        <begin position="100"/>
        <end position="122"/>
    </location>
</feature>
<dbReference type="CDD" id="cd06261">
    <property type="entry name" value="TM_PBP2"/>
    <property type="match status" value="1"/>
</dbReference>
<feature type="transmembrane region" description="Helical" evidence="8">
    <location>
        <begin position="251"/>
        <end position="274"/>
    </location>
</feature>
<gene>
    <name evidence="10" type="ORF">C5748_24920</name>
</gene>
<dbReference type="Pfam" id="PF00528">
    <property type="entry name" value="BPD_transp_1"/>
    <property type="match status" value="1"/>
</dbReference>
<evidence type="ECO:0000256" key="3">
    <source>
        <dbReference type="ARBA" id="ARBA00022448"/>
    </source>
</evidence>
<dbReference type="PROSITE" id="PS50928">
    <property type="entry name" value="ABC_TM1"/>
    <property type="match status" value="1"/>
</dbReference>
<dbReference type="PANTHER" id="PTHR42929">
    <property type="entry name" value="INNER MEMBRANE ABC TRANSPORTER PERMEASE PROTEIN YDCU-RELATED-RELATED"/>
    <property type="match status" value="1"/>
</dbReference>
<evidence type="ECO:0000256" key="5">
    <source>
        <dbReference type="ARBA" id="ARBA00022692"/>
    </source>
</evidence>
<dbReference type="GO" id="GO:0005886">
    <property type="term" value="C:plasma membrane"/>
    <property type="evidence" value="ECO:0007669"/>
    <property type="project" value="UniProtKB-SubCell"/>
</dbReference>
<keyword evidence="5 8" id="KW-0812">Transmembrane</keyword>
<organism evidence="10 11">
    <name type="scientific">Phyllobacterium phragmitis</name>
    <dbReference type="NCBI Taxonomy" id="2670329"/>
    <lineage>
        <taxon>Bacteria</taxon>
        <taxon>Pseudomonadati</taxon>
        <taxon>Pseudomonadota</taxon>
        <taxon>Alphaproteobacteria</taxon>
        <taxon>Hyphomicrobiales</taxon>
        <taxon>Phyllobacteriaceae</taxon>
        <taxon>Phyllobacterium</taxon>
    </lineage>
</organism>
<evidence type="ECO:0000313" key="10">
    <source>
        <dbReference type="EMBL" id="PRD40789.1"/>
    </source>
</evidence>
<comment type="caution">
    <text evidence="10">The sequence shown here is derived from an EMBL/GenBank/DDBJ whole genome shotgun (WGS) entry which is preliminary data.</text>
</comment>
<dbReference type="AlphaFoldDB" id="A0A2S9IJU7"/>
<dbReference type="SUPFAM" id="SSF161098">
    <property type="entry name" value="MetI-like"/>
    <property type="match status" value="1"/>
</dbReference>
<keyword evidence="4" id="KW-1003">Cell membrane</keyword>
<comment type="similarity">
    <text evidence="2">Belongs to the binding-protein-dependent transport system permease family. CysTW subfamily.</text>
</comment>
<keyword evidence="6 8" id="KW-1133">Transmembrane helix</keyword>
<evidence type="ECO:0000256" key="8">
    <source>
        <dbReference type="RuleBase" id="RU363032"/>
    </source>
</evidence>
<evidence type="ECO:0000259" key="9">
    <source>
        <dbReference type="PROSITE" id="PS50928"/>
    </source>
</evidence>
<feature type="transmembrane region" description="Helical" evidence="8">
    <location>
        <begin position="197"/>
        <end position="222"/>
    </location>
</feature>
<feature type="domain" description="ABC transmembrane type-1" evidence="9">
    <location>
        <begin position="64"/>
        <end position="270"/>
    </location>
</feature>
<evidence type="ECO:0000256" key="1">
    <source>
        <dbReference type="ARBA" id="ARBA00004651"/>
    </source>
</evidence>
<dbReference type="GO" id="GO:0055085">
    <property type="term" value="P:transmembrane transport"/>
    <property type="evidence" value="ECO:0007669"/>
    <property type="project" value="InterPro"/>
</dbReference>
<keyword evidence="11" id="KW-1185">Reference proteome</keyword>
<sequence length="281" mass="30217">MRKHETAVFILPAGLLVCALLGVPMLMMARISLNHYDPMVLMVEALTAENYLRAVTDPYYQQVLMVTLGVALSSTVLTLLLAFPAAYWLSRMESRWKSTVTILTLFPLLVGNVVRSAGWIALLGNDGLINATLQEAGFIVGPLRLLYTPGAVIVGIVGVVLPYMVLTLSAVIEGIPRQVEEAAGNLGARPLTVFRRVVLPLATPGVVAGSVLVFILCMNAYATPVLLGGPQFQMMAPAVYDQFSRVSNWPFGAALAFILLIVTLLMTVVGSAALSRKYRAA</sequence>
<dbReference type="InterPro" id="IPR035906">
    <property type="entry name" value="MetI-like_sf"/>
</dbReference>
<feature type="transmembrane region" description="Helical" evidence="8">
    <location>
        <begin position="151"/>
        <end position="176"/>
    </location>
</feature>
<evidence type="ECO:0000256" key="4">
    <source>
        <dbReference type="ARBA" id="ARBA00022475"/>
    </source>
</evidence>
<evidence type="ECO:0000256" key="7">
    <source>
        <dbReference type="ARBA" id="ARBA00023136"/>
    </source>
</evidence>
<proteinExistence type="inferred from homology"/>
<dbReference type="Gene3D" id="1.10.3720.10">
    <property type="entry name" value="MetI-like"/>
    <property type="match status" value="1"/>
</dbReference>
<accession>A0A2S9IJU7</accession>
<dbReference type="RefSeq" id="WP_105745399.1">
    <property type="nucleotide sequence ID" value="NZ_PVBR01000030.1"/>
</dbReference>
<evidence type="ECO:0000313" key="11">
    <source>
        <dbReference type="Proteomes" id="UP000239434"/>
    </source>
</evidence>
<feature type="transmembrane region" description="Helical" evidence="8">
    <location>
        <begin position="7"/>
        <end position="29"/>
    </location>
</feature>
<comment type="subcellular location">
    <subcellularLocation>
        <location evidence="1 8">Cell membrane</location>
        <topology evidence="1 8">Multi-pass membrane protein</topology>
    </subcellularLocation>
</comment>
<reference evidence="10 11" key="1">
    <citation type="submission" date="2018-02" db="EMBL/GenBank/DDBJ databases">
        <title>The draft genome of Phyllobacterium sp. 1N-3.</title>
        <authorList>
            <person name="Liu L."/>
            <person name="Li L."/>
            <person name="Zhang X."/>
            <person name="Wang T."/>
            <person name="Liang L."/>
        </authorList>
    </citation>
    <scope>NUCLEOTIDE SEQUENCE [LARGE SCALE GENOMIC DNA]</scope>
    <source>
        <strain evidence="10 11">1N-3</strain>
    </source>
</reference>
<keyword evidence="7 8" id="KW-0472">Membrane</keyword>
<feature type="transmembrane region" description="Helical" evidence="8">
    <location>
        <begin position="63"/>
        <end position="88"/>
    </location>
</feature>
<protein>
    <submittedName>
        <fullName evidence="10">ABC transporter permease</fullName>
    </submittedName>
</protein>
<evidence type="ECO:0000256" key="6">
    <source>
        <dbReference type="ARBA" id="ARBA00022989"/>
    </source>
</evidence>
<dbReference type="EMBL" id="PVBR01000030">
    <property type="protein sequence ID" value="PRD40789.1"/>
    <property type="molecule type" value="Genomic_DNA"/>
</dbReference>
<dbReference type="Proteomes" id="UP000239434">
    <property type="component" value="Unassembled WGS sequence"/>
</dbReference>
<evidence type="ECO:0000256" key="2">
    <source>
        <dbReference type="ARBA" id="ARBA00007069"/>
    </source>
</evidence>
<dbReference type="InterPro" id="IPR000515">
    <property type="entry name" value="MetI-like"/>
</dbReference>
<keyword evidence="3 8" id="KW-0813">Transport</keyword>
<dbReference type="PANTHER" id="PTHR42929:SF5">
    <property type="entry name" value="ABC TRANSPORTER PERMEASE PROTEIN"/>
    <property type="match status" value="1"/>
</dbReference>
<name>A0A2S9IJU7_9HYPH</name>